<dbReference type="InterPro" id="IPR051212">
    <property type="entry name" value="Type-I_RE_S_subunit"/>
</dbReference>
<comment type="similarity">
    <text evidence="1">Belongs to the type-I restriction system S methylase family.</text>
</comment>
<protein>
    <recommendedName>
        <fullName evidence="5">Type I restriction modification DNA specificity domain-containing protein</fullName>
    </recommendedName>
</protein>
<dbReference type="Gene3D" id="3.90.220.20">
    <property type="entry name" value="DNA methylase specificity domains"/>
    <property type="match status" value="2"/>
</dbReference>
<organism evidence="6 7">
    <name type="scientific">Kribbella pittospori</name>
    <dbReference type="NCBI Taxonomy" id="722689"/>
    <lineage>
        <taxon>Bacteria</taxon>
        <taxon>Bacillati</taxon>
        <taxon>Actinomycetota</taxon>
        <taxon>Actinomycetes</taxon>
        <taxon>Propionibacteriales</taxon>
        <taxon>Kribbellaceae</taxon>
        <taxon>Kribbella</taxon>
    </lineage>
</organism>
<comment type="caution">
    <text evidence="6">The sequence shown here is derived from an EMBL/GenBank/DDBJ whole genome shotgun (WGS) entry which is preliminary data.</text>
</comment>
<evidence type="ECO:0000313" key="6">
    <source>
        <dbReference type="EMBL" id="TCC55989.1"/>
    </source>
</evidence>
<accession>A0A4R0K8J1</accession>
<evidence type="ECO:0000256" key="4">
    <source>
        <dbReference type="ARBA" id="ARBA00038652"/>
    </source>
</evidence>
<reference evidence="6 7" key="1">
    <citation type="submission" date="2019-02" db="EMBL/GenBank/DDBJ databases">
        <title>Kribbella capetownensis sp. nov. and Kribbella speibonae sp. nov., isolated from soil.</title>
        <authorList>
            <person name="Curtis S.M."/>
            <person name="Norton I."/>
            <person name="Everest G.J."/>
            <person name="Meyers P.R."/>
        </authorList>
    </citation>
    <scope>NUCLEOTIDE SEQUENCE [LARGE SCALE GENOMIC DNA]</scope>
    <source>
        <strain evidence="6 7">NRRL B-24813</strain>
    </source>
</reference>
<evidence type="ECO:0000256" key="1">
    <source>
        <dbReference type="ARBA" id="ARBA00010923"/>
    </source>
</evidence>
<name>A0A4R0K8J1_9ACTN</name>
<dbReference type="OrthoDB" id="3197085at2"/>
<dbReference type="GO" id="GO:0003677">
    <property type="term" value="F:DNA binding"/>
    <property type="evidence" value="ECO:0007669"/>
    <property type="project" value="UniProtKB-KW"/>
</dbReference>
<sequence length="398" mass="43922">MTWSTVPLRRVVDCLDGRRIPLNAEQRASLHGEVPYWGANGVLDRVYGSLFNEPLVLLGEDGAPFFEVGKSVAFYVEGPIWPNNHIHVLRPRAIEPRFLAYCLNSVDYGSYITGSTRDKLTQEDLLRIVIPYPTWPEQRRIADFLDAEIRRICRIVELRQTQDALTQDRLQAIRDGRVAALYEKYGSVPLRRLMRSIEQGSSPQCDAVPAADEEWGVLKLSSVKSGRFIPGENKRLPEGELGQTASSNVVHVGDVLVTRANTPALVGDVAVVDVGGRFLLPDLIYRVNLGADADARYIAQVALCTRVRSLVSAQARGSSQSMVKLRGEDIREWPIPPAPIAEQLSFMDQIEQAGSRVAALRSALARQISVLTERRQALITAAVTGQMDVTTARGVGVS</sequence>
<gene>
    <name evidence="6" type="ORF">E0H73_35355</name>
</gene>
<dbReference type="InterPro" id="IPR000055">
    <property type="entry name" value="Restrct_endonuc_typeI_TRD"/>
</dbReference>
<evidence type="ECO:0000313" key="7">
    <source>
        <dbReference type="Proteomes" id="UP000291144"/>
    </source>
</evidence>
<proteinExistence type="inferred from homology"/>
<dbReference type="InterPro" id="IPR044946">
    <property type="entry name" value="Restrct_endonuc_typeI_TRD_sf"/>
</dbReference>
<evidence type="ECO:0000259" key="5">
    <source>
        <dbReference type="Pfam" id="PF01420"/>
    </source>
</evidence>
<dbReference type="RefSeq" id="WP_131363832.1">
    <property type="nucleotide sequence ID" value="NZ_SJKB01000014.1"/>
</dbReference>
<feature type="domain" description="Type I restriction modification DNA specificity" evidence="5">
    <location>
        <begin position="2"/>
        <end position="150"/>
    </location>
</feature>
<dbReference type="CDD" id="cd17262">
    <property type="entry name" value="RMtype1_S_Aco12261I-TRD2-CR2"/>
    <property type="match status" value="1"/>
</dbReference>
<dbReference type="SUPFAM" id="SSF116734">
    <property type="entry name" value="DNA methylase specificity domain"/>
    <property type="match status" value="2"/>
</dbReference>
<dbReference type="GO" id="GO:0009307">
    <property type="term" value="P:DNA restriction-modification system"/>
    <property type="evidence" value="ECO:0007669"/>
    <property type="project" value="UniProtKB-KW"/>
</dbReference>
<dbReference type="Pfam" id="PF01420">
    <property type="entry name" value="Methylase_S"/>
    <property type="match status" value="1"/>
</dbReference>
<evidence type="ECO:0000256" key="3">
    <source>
        <dbReference type="ARBA" id="ARBA00023125"/>
    </source>
</evidence>
<keyword evidence="2" id="KW-0680">Restriction system</keyword>
<dbReference type="PANTHER" id="PTHR43140">
    <property type="entry name" value="TYPE-1 RESTRICTION ENZYME ECOKI SPECIFICITY PROTEIN"/>
    <property type="match status" value="1"/>
</dbReference>
<dbReference type="PANTHER" id="PTHR43140:SF1">
    <property type="entry name" value="TYPE I RESTRICTION ENZYME ECOKI SPECIFICITY SUBUNIT"/>
    <property type="match status" value="1"/>
</dbReference>
<dbReference type="EMBL" id="SJKB01000014">
    <property type="protein sequence ID" value="TCC55989.1"/>
    <property type="molecule type" value="Genomic_DNA"/>
</dbReference>
<keyword evidence="7" id="KW-1185">Reference proteome</keyword>
<keyword evidence="3" id="KW-0238">DNA-binding</keyword>
<dbReference type="AlphaFoldDB" id="A0A4R0K8J1"/>
<dbReference type="Proteomes" id="UP000291144">
    <property type="component" value="Unassembled WGS sequence"/>
</dbReference>
<evidence type="ECO:0000256" key="2">
    <source>
        <dbReference type="ARBA" id="ARBA00022747"/>
    </source>
</evidence>
<comment type="subunit">
    <text evidence="4">The methyltransferase is composed of M and S polypeptides.</text>
</comment>